<organism evidence="2 3">
    <name type="scientific">Phytophthora cactorum</name>
    <dbReference type="NCBI Taxonomy" id="29920"/>
    <lineage>
        <taxon>Eukaryota</taxon>
        <taxon>Sar</taxon>
        <taxon>Stramenopiles</taxon>
        <taxon>Oomycota</taxon>
        <taxon>Peronosporomycetes</taxon>
        <taxon>Peronosporales</taxon>
        <taxon>Peronosporaceae</taxon>
        <taxon>Phytophthora</taxon>
    </lineage>
</organism>
<dbReference type="Proteomes" id="UP000760860">
    <property type="component" value="Unassembled WGS sequence"/>
</dbReference>
<comment type="caution">
    <text evidence="2">The sequence shown here is derived from an EMBL/GenBank/DDBJ whole genome shotgun (WGS) entry which is preliminary data.</text>
</comment>
<accession>A0A8T1IW08</accession>
<sequence length="1111" mass="124343">MTSCVVQVQELSRRLLKRMRPSLPASTSASVEDLGANRDSATSEALLKVSKRQIESSPRSSAPAMMAVEPLQEEIVAATPVSDVAAGQWPRVTGCEGVRKALTFLQTSRQHALMLMLQNHWERAVSVLEKIEKATESVSEQRRQVVIQQANAGRNVLVEKIQELELTAPRRTVRFSDEVAVAFAEEMDRKCDEVSEPVREEMLVLRASRKIPHENLSEFWSEMADATLYRTAGHPEKARLVFNAQLHQQLKNIAKNREISAVPGAPTISSNGSMRPTQPMVLNGAGRSTELNGWSLEKKMMALAEALDLLRRPFFFYLDFGTAAAAEASNGGSAGASGDRKLTYHSYFNKMLPLHVGQTVLLDLWDYLMDMVDHVPVRNHCRALYMQAAVYICRRVEFIEGYPLDGQQVHLDSLVSKRYIRLLERSIRFCSVKIRKARFMAEEHRFFVAHIYTAVYFRFPFATPKLLEAVLQCTEKLEGAGESSNVTSNGSSGNLNGVKNGTRPAKTKRRRAHRESISGSLRSPRQYRRHWNDLSESKCRPDRISGVDLQLEIFSSFSAYKSNRGTDRLVVPVKGGSTPGIPQDMLKKGSKSVAAALEAVFQQGINRVGEEQEVTFIYQLPLLYIGHKLQNDAFVKLTVTSQDKIQAGLDIFLERVKSPGRDDLMAVTFVAAVLSDVSSWCNHRYADGRILWHCVPGYFALVRLYVAVFERMCQRRARSSAGASSLPSVNRILSIIEGKTSDPWEDYWNDREIETVLDAGSEVLKNEALVNVLMQVILESTNILDPTSVNYSFGILQRMLEVASMAAMPAATEAGSPGKFGGRVRHCLGAVFDGDYFLNSMRSALQSSHVQTLLKVLTCIYNCIDLLPTAARKRLVAELILRENFFHFFLHWNEEIRKIFSYMIVFKTSASNRLDLPSASDRILLAQTPFFEVGPQSRSNGSSMSAASPALSYLSHLSELAQAMLRPTADSEMDPAKKAAVGKKALQRLKNWDASARLKRTRSGGDAVFRDSLVDEELSVDLSIASKLDANFKMIAEQMDPAKHQHESLEKGELARAKRYFPRELEAYAERALSQYVLVLWEYYEAAFENPAKMPVAPSLEFTISVPFFSD</sequence>
<dbReference type="PANTHER" id="PTHR35397">
    <property type="entry name" value="C2 DOMAIN-CONTAINING PROTEIN-RELATED"/>
    <property type="match status" value="1"/>
</dbReference>
<dbReference type="PANTHER" id="PTHR35397:SF1">
    <property type="entry name" value="ARMADILLO-LIKE HELICAL DOMAIN-CONTAINING PROTEIN"/>
    <property type="match status" value="1"/>
</dbReference>
<dbReference type="InterPro" id="IPR013887">
    <property type="entry name" value="UPF0592"/>
</dbReference>
<dbReference type="EMBL" id="RCMV01000011">
    <property type="protein sequence ID" value="KAG3228699.1"/>
    <property type="molecule type" value="Genomic_DNA"/>
</dbReference>
<reference evidence="2" key="1">
    <citation type="submission" date="2018-05" db="EMBL/GenBank/DDBJ databases">
        <title>Effector identification in a new, highly contiguous assembly of the strawberry crown rot pathogen Phytophthora cactorum.</title>
        <authorList>
            <person name="Armitage A.D."/>
            <person name="Nellist C.F."/>
            <person name="Bates H."/>
            <person name="Vickerstaff R.J."/>
            <person name="Harrison R.J."/>
        </authorList>
    </citation>
    <scope>NUCLEOTIDE SEQUENCE</scope>
    <source>
        <strain evidence="2">P421</strain>
    </source>
</reference>
<proteinExistence type="predicted"/>
<dbReference type="Pfam" id="PF08578">
    <property type="entry name" value="DUF1765"/>
    <property type="match status" value="1"/>
</dbReference>
<dbReference type="VEuPathDB" id="FungiDB:PC110_g3199"/>
<feature type="compositionally biased region" description="Low complexity" evidence="1">
    <location>
        <begin position="481"/>
        <end position="501"/>
    </location>
</feature>
<evidence type="ECO:0000256" key="1">
    <source>
        <dbReference type="SAM" id="MobiDB-lite"/>
    </source>
</evidence>
<dbReference type="VEuPathDB" id="FungiDB:PC110_g3198"/>
<name>A0A8T1IW08_9STRA</name>
<feature type="region of interest" description="Disordered" evidence="1">
    <location>
        <begin position="481"/>
        <end position="522"/>
    </location>
</feature>
<protein>
    <submittedName>
        <fullName evidence="2">Uncharacterized protein</fullName>
    </submittedName>
</protein>
<evidence type="ECO:0000313" key="2">
    <source>
        <dbReference type="EMBL" id="KAG3228699.1"/>
    </source>
</evidence>
<evidence type="ECO:0000313" key="3">
    <source>
        <dbReference type="Proteomes" id="UP000760860"/>
    </source>
</evidence>
<dbReference type="AlphaFoldDB" id="A0A8T1IW08"/>
<gene>
    <name evidence="2" type="ORF">PC129_g793</name>
</gene>